<evidence type="ECO:0000256" key="2">
    <source>
        <dbReference type="ARBA" id="ARBA00022729"/>
    </source>
</evidence>
<dbReference type="PANTHER" id="PTHR12080">
    <property type="entry name" value="SIGNALING LYMPHOCYTIC ACTIVATION MOLECULE"/>
    <property type="match status" value="1"/>
</dbReference>
<evidence type="ECO:0000313" key="8">
    <source>
        <dbReference type="EMBL" id="TSK87422.1"/>
    </source>
</evidence>
<dbReference type="EMBL" id="VCAZ01000022">
    <property type="protein sequence ID" value="TSK87422.1"/>
    <property type="molecule type" value="Genomic_DNA"/>
</dbReference>
<evidence type="ECO:0000256" key="4">
    <source>
        <dbReference type="ARBA" id="ARBA00023180"/>
    </source>
</evidence>
<evidence type="ECO:0000256" key="5">
    <source>
        <dbReference type="SAM" id="MobiDB-lite"/>
    </source>
</evidence>
<dbReference type="GO" id="GO:0016020">
    <property type="term" value="C:membrane"/>
    <property type="evidence" value="ECO:0007669"/>
    <property type="project" value="UniProtKB-SubCell"/>
</dbReference>
<name>A0A556TVL3_BAGYA</name>
<evidence type="ECO:0000256" key="6">
    <source>
        <dbReference type="SAM" id="Phobius"/>
    </source>
</evidence>
<feature type="transmembrane region" description="Helical" evidence="6">
    <location>
        <begin position="476"/>
        <end position="503"/>
    </location>
</feature>
<reference evidence="8 9" key="1">
    <citation type="journal article" date="2019" name="Genome Biol. Evol.">
        <title>Whole-Genome Sequencing of the Giant Devil Catfish, Bagarius yarrelli.</title>
        <authorList>
            <person name="Jiang W."/>
            <person name="Lv Y."/>
            <person name="Cheng L."/>
            <person name="Yang K."/>
            <person name="Chao B."/>
            <person name="Wang X."/>
            <person name="Li Y."/>
            <person name="Pan X."/>
            <person name="You X."/>
            <person name="Zhang Y."/>
            <person name="Yang J."/>
            <person name="Li J."/>
            <person name="Zhang X."/>
            <person name="Liu S."/>
            <person name="Sun C."/>
            <person name="Yang J."/>
            <person name="Shi Q."/>
        </authorList>
    </citation>
    <scope>NUCLEOTIDE SEQUENCE [LARGE SCALE GENOMIC DNA]</scope>
    <source>
        <strain evidence="8">JWS20170419001</strain>
        <tissue evidence="8">Muscle</tissue>
    </source>
</reference>
<keyword evidence="2" id="KW-0732">Signal</keyword>
<keyword evidence="6" id="KW-1133">Transmembrane helix</keyword>
<dbReference type="OrthoDB" id="8439544at2759"/>
<dbReference type="InterPro" id="IPR007110">
    <property type="entry name" value="Ig-like_dom"/>
</dbReference>
<comment type="caution">
    <text evidence="8">The sequence shown here is derived from an EMBL/GenBank/DDBJ whole genome shotgun (WGS) entry which is preliminary data.</text>
</comment>
<evidence type="ECO:0000259" key="7">
    <source>
        <dbReference type="PROSITE" id="PS50835"/>
    </source>
</evidence>
<feature type="domain" description="Ig-like" evidence="7">
    <location>
        <begin position="347"/>
        <end position="423"/>
    </location>
</feature>
<keyword evidence="9" id="KW-1185">Reference proteome</keyword>
<dbReference type="PANTHER" id="PTHR12080:SF134">
    <property type="entry name" value="CD48 ANTIGEN"/>
    <property type="match status" value="1"/>
</dbReference>
<keyword evidence="4" id="KW-0325">Glycoprotein</keyword>
<evidence type="ECO:0000313" key="9">
    <source>
        <dbReference type="Proteomes" id="UP000319801"/>
    </source>
</evidence>
<feature type="region of interest" description="Disordered" evidence="5">
    <location>
        <begin position="433"/>
        <end position="455"/>
    </location>
</feature>
<dbReference type="InterPro" id="IPR015631">
    <property type="entry name" value="CD2/SLAM_rcpt"/>
</dbReference>
<keyword evidence="3 6" id="KW-0472">Membrane</keyword>
<dbReference type="Proteomes" id="UP000319801">
    <property type="component" value="Unassembled WGS sequence"/>
</dbReference>
<accession>A0A556TVL3</accession>
<gene>
    <name evidence="8" type="ORF">Baya_4136</name>
</gene>
<evidence type="ECO:0000256" key="1">
    <source>
        <dbReference type="ARBA" id="ARBA00004370"/>
    </source>
</evidence>
<protein>
    <recommendedName>
        <fullName evidence="7">Ig-like domain-containing protein</fullName>
    </recommendedName>
</protein>
<keyword evidence="6" id="KW-0812">Transmembrane</keyword>
<comment type="subcellular location">
    <subcellularLocation>
        <location evidence="1">Membrane</location>
    </subcellularLocation>
</comment>
<proteinExistence type="predicted"/>
<organism evidence="8 9">
    <name type="scientific">Bagarius yarrelli</name>
    <name type="common">Goonch</name>
    <name type="synonym">Bagrus yarrelli</name>
    <dbReference type="NCBI Taxonomy" id="175774"/>
    <lineage>
        <taxon>Eukaryota</taxon>
        <taxon>Metazoa</taxon>
        <taxon>Chordata</taxon>
        <taxon>Craniata</taxon>
        <taxon>Vertebrata</taxon>
        <taxon>Euteleostomi</taxon>
        <taxon>Actinopterygii</taxon>
        <taxon>Neopterygii</taxon>
        <taxon>Teleostei</taxon>
        <taxon>Ostariophysi</taxon>
        <taxon>Siluriformes</taxon>
        <taxon>Sisoridae</taxon>
        <taxon>Sisorinae</taxon>
        <taxon>Bagarius</taxon>
    </lineage>
</organism>
<dbReference type="PROSITE" id="PS50835">
    <property type="entry name" value="IG_LIKE"/>
    <property type="match status" value="1"/>
</dbReference>
<dbReference type="Gene3D" id="2.60.40.10">
    <property type="entry name" value="Immunoglobulins"/>
    <property type="match status" value="5"/>
</dbReference>
<dbReference type="InterPro" id="IPR013783">
    <property type="entry name" value="Ig-like_fold"/>
</dbReference>
<dbReference type="AlphaFoldDB" id="A0A556TVL3"/>
<sequence length="601" mass="66393">MASVEKFTLAVIQNTISSTILKYNLNKPSFITSDQTWQIVTENRTFILNSAKKTNSGNYSLELFDSGTVKGKQFLQVNIEAQVSSVEISFHCLSPGVMKVSCSANGDNLHFKWTGDFNTLPENGSQAVELARDFQGSVTCHVENHVSRDHTSIQLSPCPGLLVQDLVVCEFNRIDTCYVAEGQRLHLPMPSEEKFTLAVIQNTISSTILKYNLNKPSFITSDQTWQIVTENRTLILNSAKKTNSGNYSLELFDSGTVKGKQFLQVNIEAQVSSVEISFHCLSPGVMKVSCSANGDNLHFKWTGDFNTLPENGSQAVELARDFQGSVTCHVENHVSRDHTSIQLSPCPAQVSSVEISHHCLSPGVMKVSCSANGDNLHFKWTGDFNTLTENGSQAVELPRDFQGSVTCHVENHVSRDDTSIQLSPCPEPTTMTSTAITSGSLSKKSPGTNSTVSHKETNSFNQTLTTSHPSSVNNSWFLNLGLIIMSSVCVLLIIISIVAFYIYKKTHKPKNKGAISQEGRELVYAQVTHFSDGHTEPRSRTSQAEDVEYAVVNPRASKKKQKTDVDNVQYGELVFDTPAKNHRQKPMKQDDCIYSQVQHHS</sequence>
<evidence type="ECO:0000256" key="3">
    <source>
        <dbReference type="ARBA" id="ARBA00023136"/>
    </source>
</evidence>